<comment type="caution">
    <text evidence="2">The sequence shown here is derived from an EMBL/GenBank/DDBJ whole genome shotgun (WGS) entry which is preliminary data.</text>
</comment>
<proteinExistence type="predicted"/>
<name>A0A9P6HG28_9AGAM</name>
<keyword evidence="1" id="KW-0812">Transmembrane</keyword>
<evidence type="ECO:0000256" key="1">
    <source>
        <dbReference type="SAM" id="Phobius"/>
    </source>
</evidence>
<keyword evidence="1" id="KW-0472">Membrane</keyword>
<dbReference type="Proteomes" id="UP000736335">
    <property type="component" value="Unassembled WGS sequence"/>
</dbReference>
<gene>
    <name evidence="2" type="ORF">BJ322DRAFT_785422</name>
</gene>
<dbReference type="EMBL" id="WIUZ02000006">
    <property type="protein sequence ID" value="KAF9786406.1"/>
    <property type="molecule type" value="Genomic_DNA"/>
</dbReference>
<dbReference type="AlphaFoldDB" id="A0A9P6HG28"/>
<accession>A0A9P6HG28</accession>
<protein>
    <submittedName>
        <fullName evidence="2">Uncharacterized protein</fullName>
    </submittedName>
</protein>
<sequence>MHVRETTWDYLNSLWFEYRLLTGKIRFRWHFVPYFLARYSVLALATMSAVDVLVDAPMGPACPRAVLENLILHLGFLTLVFGTWNLLTRTLIIWGHNPLLMKMLSAVGLAQLALALILSSVGRNLYTIGPPSALSITLSAATTAFIELAILLLSLVGIRRASIQGESYLARLLKNQGIAYFVMTFLIQVSAIAITLANVDDATRMWVGVSGSILSPILSCRLVTSTLSENGPSYVRSFYTFLQIVSETIAPGHERIVSTASSFLETRAGTTPLGE</sequence>
<evidence type="ECO:0000313" key="2">
    <source>
        <dbReference type="EMBL" id="KAF9786406.1"/>
    </source>
</evidence>
<dbReference type="OrthoDB" id="3197626at2759"/>
<evidence type="ECO:0000313" key="3">
    <source>
        <dbReference type="Proteomes" id="UP000736335"/>
    </source>
</evidence>
<feature type="transmembrane region" description="Helical" evidence="1">
    <location>
        <begin position="133"/>
        <end position="158"/>
    </location>
</feature>
<feature type="transmembrane region" description="Helical" evidence="1">
    <location>
        <begin position="99"/>
        <end position="121"/>
    </location>
</feature>
<reference evidence="2" key="2">
    <citation type="submission" date="2020-11" db="EMBL/GenBank/DDBJ databases">
        <authorList>
            <consortium name="DOE Joint Genome Institute"/>
            <person name="Kuo A."/>
            <person name="Miyauchi S."/>
            <person name="Kiss E."/>
            <person name="Drula E."/>
            <person name="Kohler A."/>
            <person name="Sanchez-Garcia M."/>
            <person name="Andreopoulos B."/>
            <person name="Barry K.W."/>
            <person name="Bonito G."/>
            <person name="Buee M."/>
            <person name="Carver A."/>
            <person name="Chen C."/>
            <person name="Cichocki N."/>
            <person name="Clum A."/>
            <person name="Culley D."/>
            <person name="Crous P.W."/>
            <person name="Fauchery L."/>
            <person name="Girlanda M."/>
            <person name="Hayes R."/>
            <person name="Keri Z."/>
            <person name="Labutti K."/>
            <person name="Lipzen A."/>
            <person name="Lombard V."/>
            <person name="Magnuson J."/>
            <person name="Maillard F."/>
            <person name="Morin E."/>
            <person name="Murat C."/>
            <person name="Nolan M."/>
            <person name="Ohm R."/>
            <person name="Pangilinan J."/>
            <person name="Pereira M."/>
            <person name="Perotto S."/>
            <person name="Peter M."/>
            <person name="Riley R."/>
            <person name="Sitrit Y."/>
            <person name="Stielow B."/>
            <person name="Szollosi G."/>
            <person name="Zifcakova L."/>
            <person name="Stursova M."/>
            <person name="Spatafora J.W."/>
            <person name="Tedersoo L."/>
            <person name="Vaario L.-M."/>
            <person name="Yamada A."/>
            <person name="Yan M."/>
            <person name="Wang P."/>
            <person name="Xu J."/>
            <person name="Bruns T."/>
            <person name="Baldrian P."/>
            <person name="Vilgalys R."/>
            <person name="Henrissat B."/>
            <person name="Grigoriev I.V."/>
            <person name="Hibbett D."/>
            <person name="Nagy L.G."/>
            <person name="Martin F.M."/>
        </authorList>
    </citation>
    <scope>NUCLEOTIDE SEQUENCE</scope>
    <source>
        <strain evidence="2">UH-Tt-Lm1</strain>
    </source>
</reference>
<feature type="transmembrane region" description="Helical" evidence="1">
    <location>
        <begin position="178"/>
        <end position="199"/>
    </location>
</feature>
<feature type="transmembrane region" description="Helical" evidence="1">
    <location>
        <begin position="31"/>
        <end position="50"/>
    </location>
</feature>
<reference evidence="2" key="1">
    <citation type="journal article" date="2020" name="Nat. Commun.">
        <title>Large-scale genome sequencing of mycorrhizal fungi provides insights into the early evolution of symbiotic traits.</title>
        <authorList>
            <person name="Miyauchi S."/>
            <person name="Kiss E."/>
            <person name="Kuo A."/>
            <person name="Drula E."/>
            <person name="Kohler A."/>
            <person name="Sanchez-Garcia M."/>
            <person name="Morin E."/>
            <person name="Andreopoulos B."/>
            <person name="Barry K.W."/>
            <person name="Bonito G."/>
            <person name="Buee M."/>
            <person name="Carver A."/>
            <person name="Chen C."/>
            <person name="Cichocki N."/>
            <person name="Clum A."/>
            <person name="Culley D."/>
            <person name="Crous P.W."/>
            <person name="Fauchery L."/>
            <person name="Girlanda M."/>
            <person name="Hayes R.D."/>
            <person name="Keri Z."/>
            <person name="LaButti K."/>
            <person name="Lipzen A."/>
            <person name="Lombard V."/>
            <person name="Magnuson J."/>
            <person name="Maillard F."/>
            <person name="Murat C."/>
            <person name="Nolan M."/>
            <person name="Ohm R.A."/>
            <person name="Pangilinan J."/>
            <person name="Pereira M.F."/>
            <person name="Perotto S."/>
            <person name="Peter M."/>
            <person name="Pfister S."/>
            <person name="Riley R."/>
            <person name="Sitrit Y."/>
            <person name="Stielow J.B."/>
            <person name="Szollosi G."/>
            <person name="Zifcakova L."/>
            <person name="Stursova M."/>
            <person name="Spatafora J.W."/>
            <person name="Tedersoo L."/>
            <person name="Vaario L.M."/>
            <person name="Yamada A."/>
            <person name="Yan M."/>
            <person name="Wang P."/>
            <person name="Xu J."/>
            <person name="Bruns T."/>
            <person name="Baldrian P."/>
            <person name="Vilgalys R."/>
            <person name="Dunand C."/>
            <person name="Henrissat B."/>
            <person name="Grigoriev I.V."/>
            <person name="Hibbett D."/>
            <person name="Nagy L.G."/>
            <person name="Martin F.M."/>
        </authorList>
    </citation>
    <scope>NUCLEOTIDE SEQUENCE</scope>
    <source>
        <strain evidence="2">UH-Tt-Lm1</strain>
    </source>
</reference>
<feature type="transmembrane region" description="Helical" evidence="1">
    <location>
        <begin position="70"/>
        <end position="87"/>
    </location>
</feature>
<organism evidence="2 3">
    <name type="scientific">Thelephora terrestris</name>
    <dbReference type="NCBI Taxonomy" id="56493"/>
    <lineage>
        <taxon>Eukaryota</taxon>
        <taxon>Fungi</taxon>
        <taxon>Dikarya</taxon>
        <taxon>Basidiomycota</taxon>
        <taxon>Agaricomycotina</taxon>
        <taxon>Agaricomycetes</taxon>
        <taxon>Thelephorales</taxon>
        <taxon>Thelephoraceae</taxon>
        <taxon>Thelephora</taxon>
    </lineage>
</organism>
<keyword evidence="1" id="KW-1133">Transmembrane helix</keyword>
<keyword evidence="3" id="KW-1185">Reference proteome</keyword>